<dbReference type="InterPro" id="IPR001709">
    <property type="entry name" value="Flavoprot_Pyr_Nucl_cyt_Rdtase"/>
</dbReference>
<dbReference type="InterPro" id="IPR001433">
    <property type="entry name" value="OxRdtase_FAD/NAD-bd"/>
</dbReference>
<feature type="binding site" evidence="12">
    <location>
        <begin position="411"/>
        <end position="414"/>
    </location>
    <ligand>
        <name>FAD</name>
        <dbReference type="ChEBI" id="CHEBI:57692"/>
    </ligand>
</feature>
<feature type="binding site" evidence="12">
    <location>
        <begin position="180"/>
        <end position="189"/>
    </location>
    <ligand>
        <name>FMN</name>
        <dbReference type="ChEBI" id="CHEBI:58210"/>
    </ligand>
</feature>
<reference evidence="16" key="1">
    <citation type="submission" date="2016-01" db="EMBL/GenBank/DDBJ databases">
        <authorList>
            <person name="Mitreva M."/>
            <person name="Pepin K.H."/>
            <person name="Mihindukulasuriya K.A."/>
            <person name="Fulton R."/>
            <person name="Fronick C."/>
            <person name="O'Laughlin M."/>
            <person name="Miner T."/>
            <person name="Herter B."/>
            <person name="Rosa B.A."/>
            <person name="Cordes M."/>
            <person name="Tomlinson C."/>
            <person name="Wollam A."/>
            <person name="Palsikar V.B."/>
            <person name="Mardis E.R."/>
            <person name="Wilson R.K."/>
        </authorList>
    </citation>
    <scope>NUCLEOTIDE SEQUENCE [LARGE SCALE GENOMIC DNA]</scope>
    <source>
        <strain evidence="16">GED7749B</strain>
    </source>
</reference>
<feature type="binding site" evidence="12">
    <location>
        <begin position="97"/>
        <end position="102"/>
    </location>
    <ligand>
        <name>FMN</name>
        <dbReference type="ChEBI" id="CHEBI:58210"/>
    </ligand>
</feature>
<feature type="binding site" evidence="12">
    <location>
        <position position="624"/>
    </location>
    <ligand>
        <name>FAD</name>
        <dbReference type="ChEBI" id="CHEBI:57692"/>
    </ligand>
</feature>
<feature type="binding site" evidence="12">
    <location>
        <position position="435"/>
    </location>
    <ligand>
        <name>FAD</name>
        <dbReference type="ChEBI" id="CHEBI:57692"/>
    </ligand>
</feature>
<evidence type="ECO:0000256" key="7">
    <source>
        <dbReference type="ARBA" id="ARBA00022857"/>
    </source>
</evidence>
<dbReference type="NCBIfam" id="TIGR01931">
    <property type="entry name" value="cysJ"/>
    <property type="match status" value="1"/>
</dbReference>
<dbReference type="GO" id="GO:0050660">
    <property type="term" value="F:flavin adenine dinucleotide binding"/>
    <property type="evidence" value="ECO:0007669"/>
    <property type="project" value="InterPro"/>
</dbReference>
<feature type="domain" description="FAD-binding FR-type" evidence="14">
    <location>
        <begin position="256"/>
        <end position="473"/>
    </location>
</feature>
<accession>A0A133KNH1</accession>
<dbReference type="Gene3D" id="1.20.990.10">
    <property type="entry name" value="NADPH-cytochrome p450 Reductase, Chain A, domain 3"/>
    <property type="match status" value="1"/>
</dbReference>
<dbReference type="Pfam" id="PF00175">
    <property type="entry name" value="NAD_binding_1"/>
    <property type="match status" value="1"/>
</dbReference>
<dbReference type="PATRIC" id="fig|1398.22.peg.2152"/>
<keyword evidence="10" id="KW-0198">Cysteine biosynthesis</keyword>
<feature type="binding site" evidence="12">
    <location>
        <position position="586"/>
    </location>
    <ligand>
        <name>NADP(+)</name>
        <dbReference type="ChEBI" id="CHEBI:58349"/>
    </ligand>
</feature>
<dbReference type="InterPro" id="IPR010199">
    <property type="entry name" value="CysJ"/>
</dbReference>
<evidence type="ECO:0000256" key="6">
    <source>
        <dbReference type="ARBA" id="ARBA00022827"/>
    </source>
</evidence>
<comment type="catalytic activity">
    <reaction evidence="11">
        <text>hydrogen sulfide + 3 NADP(+) + 3 H2O = sulfite + 3 NADPH + 4 H(+)</text>
        <dbReference type="Rhea" id="RHEA:13801"/>
        <dbReference type="ChEBI" id="CHEBI:15377"/>
        <dbReference type="ChEBI" id="CHEBI:15378"/>
        <dbReference type="ChEBI" id="CHEBI:17359"/>
        <dbReference type="ChEBI" id="CHEBI:29919"/>
        <dbReference type="ChEBI" id="CHEBI:57783"/>
        <dbReference type="ChEBI" id="CHEBI:58349"/>
        <dbReference type="EC" id="1.8.1.2"/>
    </reaction>
</comment>
<dbReference type="PANTHER" id="PTHR19384">
    <property type="entry name" value="NITRIC OXIDE SYNTHASE-RELATED"/>
    <property type="match status" value="1"/>
</dbReference>
<dbReference type="PROSITE" id="PS50902">
    <property type="entry name" value="FLAVODOXIN_LIKE"/>
    <property type="match status" value="1"/>
</dbReference>
<evidence type="ECO:0000256" key="9">
    <source>
        <dbReference type="ARBA" id="ARBA00023002"/>
    </source>
</evidence>
<comment type="caution">
    <text evidence="15">The sequence shown here is derived from an EMBL/GenBank/DDBJ whole genome shotgun (WGS) entry which is preliminary data.</text>
</comment>
<evidence type="ECO:0000256" key="10">
    <source>
        <dbReference type="ARBA" id="ARBA00023192"/>
    </source>
</evidence>
<dbReference type="GO" id="GO:0004783">
    <property type="term" value="F:sulfite reductase (NADPH) activity"/>
    <property type="evidence" value="ECO:0007669"/>
    <property type="project" value="UniProtKB-EC"/>
</dbReference>
<dbReference type="EC" id="1.8.1.2" evidence="1"/>
<dbReference type="Gene3D" id="3.40.50.360">
    <property type="match status" value="1"/>
</dbReference>
<dbReference type="CDD" id="cd06199">
    <property type="entry name" value="SiR"/>
    <property type="match status" value="1"/>
</dbReference>
<dbReference type="GO" id="GO:0019344">
    <property type="term" value="P:cysteine biosynthetic process"/>
    <property type="evidence" value="ECO:0007669"/>
    <property type="project" value="UniProtKB-KW"/>
</dbReference>
<feature type="binding site" evidence="12">
    <location>
        <begin position="144"/>
        <end position="147"/>
    </location>
    <ligand>
        <name>FMN</name>
        <dbReference type="ChEBI" id="CHEBI:58210"/>
    </ligand>
</feature>
<keyword evidence="2" id="KW-0813">Transport</keyword>
<feature type="domain" description="Flavodoxin-like" evidence="13">
    <location>
        <begin position="91"/>
        <end position="229"/>
    </location>
</feature>
<dbReference type="InterPro" id="IPR023173">
    <property type="entry name" value="NADPH_Cyt_P450_Rdtase_alpha"/>
</dbReference>
<evidence type="ECO:0000256" key="5">
    <source>
        <dbReference type="ARBA" id="ARBA00022643"/>
    </source>
</evidence>
<dbReference type="PIRSF" id="PIRSF000207">
    <property type="entry name" value="SiR-FP_CysJ"/>
    <property type="match status" value="1"/>
</dbReference>
<feature type="binding site" evidence="12">
    <location>
        <position position="346"/>
    </location>
    <ligand>
        <name>FAD</name>
        <dbReference type="ChEBI" id="CHEBI:57692"/>
    </ligand>
</feature>
<name>A0A133KNH1_HEYCO</name>
<dbReference type="InterPro" id="IPR008254">
    <property type="entry name" value="Flavodoxin/NO_synth"/>
</dbReference>
<dbReference type="InterPro" id="IPR001094">
    <property type="entry name" value="Flavdoxin-like"/>
</dbReference>
<proteinExistence type="predicted"/>
<evidence type="ECO:0000313" key="16">
    <source>
        <dbReference type="Proteomes" id="UP000070376"/>
    </source>
</evidence>
<evidence type="ECO:0000256" key="4">
    <source>
        <dbReference type="ARBA" id="ARBA00022630"/>
    </source>
</evidence>
<dbReference type="Pfam" id="PF00258">
    <property type="entry name" value="Flavodoxin_1"/>
    <property type="match status" value="1"/>
</dbReference>
<dbReference type="InterPro" id="IPR003097">
    <property type="entry name" value="CysJ-like_FAD-binding"/>
</dbReference>
<evidence type="ECO:0000313" key="15">
    <source>
        <dbReference type="EMBL" id="KWZ81062.1"/>
    </source>
</evidence>
<evidence type="ECO:0000256" key="8">
    <source>
        <dbReference type="ARBA" id="ARBA00022982"/>
    </source>
</evidence>
<keyword evidence="3" id="KW-0028">Amino-acid biosynthesis</keyword>
<keyword evidence="8" id="KW-0249">Electron transport</keyword>
<dbReference type="PRINTS" id="PR00371">
    <property type="entry name" value="FPNCR"/>
</dbReference>
<feature type="binding site" evidence="12">
    <location>
        <begin position="550"/>
        <end position="554"/>
    </location>
    <ligand>
        <name>NADP(+)</name>
        <dbReference type="ChEBI" id="CHEBI:58349"/>
    </ligand>
</feature>
<dbReference type="PRINTS" id="PR00369">
    <property type="entry name" value="FLAVODOXIN"/>
</dbReference>
<protein>
    <recommendedName>
        <fullName evidence="1">assimilatory sulfite reductase (NADPH)</fullName>
        <ecNumber evidence="1">1.8.1.2</ecNumber>
    </recommendedName>
</protein>
<dbReference type="Gene3D" id="2.40.30.10">
    <property type="entry name" value="Translation factors"/>
    <property type="match status" value="1"/>
</dbReference>
<feature type="binding site" evidence="12">
    <location>
        <begin position="544"/>
        <end position="545"/>
    </location>
    <ligand>
        <name>NADP(+)</name>
        <dbReference type="ChEBI" id="CHEBI:58349"/>
    </ligand>
</feature>
<evidence type="ECO:0000256" key="3">
    <source>
        <dbReference type="ARBA" id="ARBA00022605"/>
    </source>
</evidence>
<evidence type="ECO:0000259" key="13">
    <source>
        <dbReference type="PROSITE" id="PS50902"/>
    </source>
</evidence>
<keyword evidence="4" id="KW-0285">Flavoprotein</keyword>
<comment type="cofactor">
    <cofactor evidence="12">
        <name>FAD</name>
        <dbReference type="ChEBI" id="CHEBI:57692"/>
    </cofactor>
    <text evidence="12">Binds 1 FAD per subunit.</text>
</comment>
<dbReference type="InterPro" id="IPR029039">
    <property type="entry name" value="Flavoprotein-like_sf"/>
</dbReference>
<dbReference type="GO" id="GO:0005829">
    <property type="term" value="C:cytosol"/>
    <property type="evidence" value="ECO:0007669"/>
    <property type="project" value="TreeGrafter"/>
</dbReference>
<organism evidence="15 16">
    <name type="scientific">Heyndrickxia coagulans</name>
    <name type="common">Weizmannia coagulans</name>
    <dbReference type="NCBI Taxonomy" id="1398"/>
    <lineage>
        <taxon>Bacteria</taxon>
        <taxon>Bacillati</taxon>
        <taxon>Bacillota</taxon>
        <taxon>Bacilli</taxon>
        <taxon>Bacillales</taxon>
        <taxon>Bacillaceae</taxon>
        <taxon>Heyndrickxia</taxon>
    </lineage>
</organism>
<evidence type="ECO:0000256" key="2">
    <source>
        <dbReference type="ARBA" id="ARBA00022448"/>
    </source>
</evidence>
<keyword evidence="9" id="KW-0560">Oxidoreductase</keyword>
<dbReference type="InterPro" id="IPR039261">
    <property type="entry name" value="FNR_nucleotide-bd"/>
</dbReference>
<dbReference type="EMBL" id="LRPN01000082">
    <property type="protein sequence ID" value="KWZ81062.1"/>
    <property type="molecule type" value="Genomic_DNA"/>
</dbReference>
<sequence length="624" mass="70438">MYIWIRMSYINKQMKSACKHCEVEDLPLSVQNSPFSKEQAEKLNELLQLLTDQQKLWLSGYLTYPFAEQGTNPPGSTAVAEKPVQTATKTVTLLFGSETGNAQALAEAFAARLKEMQFTVSFSALDAAKPKDLKNAGYLLIITSTQGEGDPPDNALSFYELIHSRKAPKLDGVQFSVLALGDQTYEFFCKVGKEIDKRLEELGGERLYPRVDCDVDYEEDAQEWFEGVTGVLQSSALPPSTAADATRPANTDYSKSNPFQAEVLENINLNWEGSNKETHHIELSLEGSGFTFEPGDSIGIYPENDPELVERLIEKLGWDPKEPVPINKKGEVLPAREALLRHYEITRLTKPLLQQAAVLFGNKGLTALLENEAEAKAYLEGRGLIDLVEEYPPEKVEVQAFVQMLRKMPPRLYSIASSWKANPDEVHLIIALDCYTANGRVCEGVCSGQIAGRIKPGDKLPVYVHRNPNFKLPADPDVPVIMIGPGTGVAPFRSFLEEREAEGITGRTWLFYGDQHFATDFLYQLDWQNWLKNGVLERMDVAFSRDQAEKIYVQHRMLEKSKDFYAWLEKGACVYVCGDEKQMARDVQETLLHILETEGNMTREEAEGYLQEMRQEKRYQRDVY</sequence>
<dbReference type="SUPFAM" id="SSF63380">
    <property type="entry name" value="Riboflavin synthase domain-like"/>
    <property type="match status" value="1"/>
</dbReference>
<dbReference type="PROSITE" id="PS51384">
    <property type="entry name" value="FAD_FR"/>
    <property type="match status" value="1"/>
</dbReference>
<dbReference type="GO" id="GO:0010181">
    <property type="term" value="F:FMN binding"/>
    <property type="evidence" value="ECO:0007669"/>
    <property type="project" value="InterPro"/>
</dbReference>
<dbReference type="InterPro" id="IPR017938">
    <property type="entry name" value="Riboflavin_synthase-like_b-brl"/>
</dbReference>
<keyword evidence="5 12" id="KW-0288">FMN</keyword>
<dbReference type="PANTHER" id="PTHR19384:SF128">
    <property type="entry name" value="NADPH OXIDOREDUCTASE A"/>
    <property type="match status" value="1"/>
</dbReference>
<evidence type="ECO:0000256" key="11">
    <source>
        <dbReference type="ARBA" id="ARBA00052219"/>
    </source>
</evidence>
<dbReference type="SUPFAM" id="SSF52218">
    <property type="entry name" value="Flavoproteins"/>
    <property type="match status" value="1"/>
</dbReference>
<dbReference type="Pfam" id="PF00667">
    <property type="entry name" value="FAD_binding_1"/>
    <property type="match status" value="1"/>
</dbReference>
<keyword evidence="6 12" id="KW-0274">FAD</keyword>
<dbReference type="Gene3D" id="3.40.50.80">
    <property type="entry name" value="Nucleotide-binding domain of ferredoxin-NADP reductase (FNR) module"/>
    <property type="match status" value="1"/>
</dbReference>
<evidence type="ECO:0000256" key="1">
    <source>
        <dbReference type="ARBA" id="ARBA00012604"/>
    </source>
</evidence>
<dbReference type="GO" id="GO:0016651">
    <property type="term" value="F:oxidoreductase activity, acting on NAD(P)H"/>
    <property type="evidence" value="ECO:0007669"/>
    <property type="project" value="UniProtKB-ARBA"/>
</dbReference>
<comment type="cofactor">
    <cofactor evidence="12">
        <name>FMN</name>
        <dbReference type="ChEBI" id="CHEBI:58210"/>
    </cofactor>
    <text evidence="12">Binds 1 FMN per subunit.</text>
</comment>
<evidence type="ECO:0000259" key="14">
    <source>
        <dbReference type="PROSITE" id="PS51384"/>
    </source>
</evidence>
<dbReference type="FunFam" id="3.40.50.80:FF:000001">
    <property type="entry name" value="NADPH--cytochrome P450 reductase 1"/>
    <property type="match status" value="1"/>
</dbReference>
<keyword evidence="7 12" id="KW-0521">NADP</keyword>
<dbReference type="AlphaFoldDB" id="A0A133KNH1"/>
<dbReference type="InterPro" id="IPR017927">
    <property type="entry name" value="FAD-bd_FR_type"/>
</dbReference>
<dbReference type="Proteomes" id="UP000070376">
    <property type="component" value="Unassembled WGS sequence"/>
</dbReference>
<evidence type="ECO:0000256" key="12">
    <source>
        <dbReference type="PIRSR" id="PIRSR000207-1"/>
    </source>
</evidence>
<dbReference type="SUPFAM" id="SSF52343">
    <property type="entry name" value="Ferredoxin reductase-like, C-terminal NADP-linked domain"/>
    <property type="match status" value="1"/>
</dbReference>
<feature type="binding site" evidence="12">
    <location>
        <begin position="444"/>
        <end position="447"/>
    </location>
    <ligand>
        <name>FAD</name>
        <dbReference type="ChEBI" id="CHEBI:57692"/>
    </ligand>
</feature>
<gene>
    <name evidence="15" type="ORF">HMPREF3213_02147</name>
</gene>